<evidence type="ECO:0000313" key="2">
    <source>
        <dbReference type="Proteomes" id="UP000515154"/>
    </source>
</evidence>
<proteinExistence type="predicted"/>
<dbReference type="KEGG" id="osn:115227921"/>
<keyword evidence="2" id="KW-1185">Reference proteome</keyword>
<feature type="coiled-coil region" evidence="1">
    <location>
        <begin position="198"/>
        <end position="232"/>
    </location>
</feature>
<dbReference type="AlphaFoldDB" id="A0A6P7U0I8"/>
<accession>A0A6P7U0I8</accession>
<sequence>MIGLKQSVDAFRSKLRNFRVFEEPFKAVIDLEKSKIKKEHNIGRIFGIANEIEKLNQLFETAEASENQIENSFIKITQTEDKSDKLVQSHLNDLTRQMDKQFHKINNIKKLAREITEKLSENDFLLKKAEDLEKRFEIFREKIKDIERHFTEGELTIEKILTLTDQFGQNKQRIVEKHKKWEFLREKFKTDKKRSNKIEEAYQLIAQFSDELDQCKSKIEQLQTKAKNISHKPLSCLPEVISSSQVC</sequence>
<evidence type="ECO:0000256" key="1">
    <source>
        <dbReference type="SAM" id="Coils"/>
    </source>
</evidence>
<gene>
    <name evidence="3" type="primary">LOC115227921</name>
</gene>
<dbReference type="RefSeq" id="XP_029654486.1">
    <property type="nucleotide sequence ID" value="XM_029798626.1"/>
</dbReference>
<organism evidence="2 3">
    <name type="scientific">Octopus sinensis</name>
    <name type="common">East Asian common octopus</name>
    <dbReference type="NCBI Taxonomy" id="2607531"/>
    <lineage>
        <taxon>Eukaryota</taxon>
        <taxon>Metazoa</taxon>
        <taxon>Spiralia</taxon>
        <taxon>Lophotrochozoa</taxon>
        <taxon>Mollusca</taxon>
        <taxon>Cephalopoda</taxon>
        <taxon>Coleoidea</taxon>
        <taxon>Octopodiformes</taxon>
        <taxon>Octopoda</taxon>
        <taxon>Incirrata</taxon>
        <taxon>Octopodidae</taxon>
        <taxon>Octopus</taxon>
    </lineage>
</organism>
<evidence type="ECO:0000313" key="3">
    <source>
        <dbReference type="RefSeq" id="XP_029654486.1"/>
    </source>
</evidence>
<reference evidence="3" key="1">
    <citation type="submission" date="2025-08" db="UniProtKB">
        <authorList>
            <consortium name="RefSeq"/>
        </authorList>
    </citation>
    <scope>IDENTIFICATION</scope>
</reference>
<dbReference type="Proteomes" id="UP000515154">
    <property type="component" value="Unplaced"/>
</dbReference>
<keyword evidence="1" id="KW-0175">Coiled coil</keyword>
<feature type="coiled-coil region" evidence="1">
    <location>
        <begin position="108"/>
        <end position="149"/>
    </location>
</feature>
<name>A0A6P7U0I8_9MOLL</name>
<protein>
    <submittedName>
        <fullName evidence="3">Uncharacterized protein LOC115227921</fullName>
    </submittedName>
</protein>